<dbReference type="PROSITE" id="PS51195">
    <property type="entry name" value="Q_MOTIF"/>
    <property type="match status" value="1"/>
</dbReference>
<dbReference type="EMBL" id="FQWZ01000007">
    <property type="protein sequence ID" value="SHH23893.1"/>
    <property type="molecule type" value="Genomic_DNA"/>
</dbReference>
<evidence type="ECO:0000256" key="3">
    <source>
        <dbReference type="ARBA" id="ARBA00022806"/>
    </source>
</evidence>
<dbReference type="InterPro" id="IPR050079">
    <property type="entry name" value="DEAD_box_RNA_helicase"/>
</dbReference>
<dbReference type="InterPro" id="IPR012677">
    <property type="entry name" value="Nucleotide-bd_a/b_plait_sf"/>
</dbReference>
<keyword evidence="3 7" id="KW-0347">Helicase</keyword>
<dbReference type="RefSeq" id="WP_139250304.1">
    <property type="nucleotide sequence ID" value="NZ_FQWZ01000007.1"/>
</dbReference>
<dbReference type="GO" id="GO:0003724">
    <property type="term" value="F:RNA helicase activity"/>
    <property type="evidence" value="ECO:0007669"/>
    <property type="project" value="InterPro"/>
</dbReference>
<dbReference type="PROSITE" id="PS51192">
    <property type="entry name" value="HELICASE_ATP_BIND_1"/>
    <property type="match status" value="1"/>
</dbReference>
<keyword evidence="4 7" id="KW-0067">ATP-binding</keyword>
<name>A0A1M5RDL9_9GAMM</name>
<dbReference type="GO" id="GO:0005524">
    <property type="term" value="F:ATP binding"/>
    <property type="evidence" value="ECO:0007669"/>
    <property type="project" value="UniProtKB-KW"/>
</dbReference>
<keyword evidence="2 7" id="KW-0378">Hydrolase</keyword>
<dbReference type="PROSITE" id="PS00039">
    <property type="entry name" value="DEAD_ATP_HELICASE"/>
    <property type="match status" value="1"/>
</dbReference>
<dbReference type="Pfam" id="PF03880">
    <property type="entry name" value="DbpA"/>
    <property type="match status" value="1"/>
</dbReference>
<dbReference type="SUPFAM" id="SSF52540">
    <property type="entry name" value="P-loop containing nucleoside triphosphate hydrolases"/>
    <property type="match status" value="1"/>
</dbReference>
<dbReference type="InterPro" id="IPR011545">
    <property type="entry name" value="DEAD/DEAH_box_helicase_dom"/>
</dbReference>
<evidence type="ECO:0000256" key="6">
    <source>
        <dbReference type="PROSITE-ProRule" id="PRU00552"/>
    </source>
</evidence>
<dbReference type="InterPro" id="IPR027417">
    <property type="entry name" value="P-loop_NTPase"/>
</dbReference>
<evidence type="ECO:0000256" key="4">
    <source>
        <dbReference type="ARBA" id="ARBA00022840"/>
    </source>
</evidence>
<dbReference type="GO" id="GO:0005829">
    <property type="term" value="C:cytosol"/>
    <property type="evidence" value="ECO:0007669"/>
    <property type="project" value="TreeGrafter"/>
</dbReference>
<comment type="similarity">
    <text evidence="5 7">Belongs to the DEAD box helicase family.</text>
</comment>
<dbReference type="InterPro" id="IPR001650">
    <property type="entry name" value="Helicase_C-like"/>
</dbReference>
<dbReference type="GO" id="GO:0003676">
    <property type="term" value="F:nucleic acid binding"/>
    <property type="evidence" value="ECO:0007669"/>
    <property type="project" value="InterPro"/>
</dbReference>
<evidence type="ECO:0000259" key="8">
    <source>
        <dbReference type="PROSITE" id="PS51192"/>
    </source>
</evidence>
<dbReference type="STRING" id="490188.SAMN04488068_3024"/>
<dbReference type="InterPro" id="IPR014001">
    <property type="entry name" value="Helicase_ATP-bd"/>
</dbReference>
<evidence type="ECO:0000313" key="12">
    <source>
        <dbReference type="Proteomes" id="UP000199758"/>
    </source>
</evidence>
<dbReference type="SMART" id="SM00490">
    <property type="entry name" value="HELICc"/>
    <property type="match status" value="1"/>
</dbReference>
<evidence type="ECO:0000259" key="9">
    <source>
        <dbReference type="PROSITE" id="PS51194"/>
    </source>
</evidence>
<feature type="short sequence motif" description="Q motif" evidence="6">
    <location>
        <begin position="16"/>
        <end position="44"/>
    </location>
</feature>
<evidence type="ECO:0000256" key="1">
    <source>
        <dbReference type="ARBA" id="ARBA00022741"/>
    </source>
</evidence>
<dbReference type="Pfam" id="PF00270">
    <property type="entry name" value="DEAD"/>
    <property type="match status" value="1"/>
</dbReference>
<dbReference type="Gene3D" id="3.40.50.300">
    <property type="entry name" value="P-loop containing nucleotide triphosphate hydrolases"/>
    <property type="match status" value="2"/>
</dbReference>
<keyword evidence="12" id="KW-1185">Reference proteome</keyword>
<dbReference type="InterPro" id="IPR044742">
    <property type="entry name" value="DEAD/DEAH_RhlB"/>
</dbReference>
<reference evidence="11 12" key="1">
    <citation type="submission" date="2016-11" db="EMBL/GenBank/DDBJ databases">
        <authorList>
            <person name="Jaros S."/>
            <person name="Januszkiewicz K."/>
            <person name="Wedrychowicz H."/>
        </authorList>
    </citation>
    <scope>NUCLEOTIDE SEQUENCE [LARGE SCALE GENOMIC DNA]</scope>
    <source>
        <strain evidence="11 12">CGMCC 1.7049</strain>
    </source>
</reference>
<dbReference type="PROSITE" id="PS51194">
    <property type="entry name" value="HELICASE_CTER"/>
    <property type="match status" value="1"/>
</dbReference>
<dbReference type="PANTHER" id="PTHR47959:SF1">
    <property type="entry name" value="ATP-DEPENDENT RNA HELICASE DBPA"/>
    <property type="match status" value="1"/>
</dbReference>
<feature type="domain" description="DEAD-box RNA helicase Q" evidence="10">
    <location>
        <begin position="16"/>
        <end position="44"/>
    </location>
</feature>
<dbReference type="InterPro" id="IPR000629">
    <property type="entry name" value="RNA-helicase_DEAD-box_CS"/>
</dbReference>
<dbReference type="NCBIfam" id="NF008744">
    <property type="entry name" value="PRK11776.1"/>
    <property type="match status" value="1"/>
</dbReference>
<evidence type="ECO:0000256" key="5">
    <source>
        <dbReference type="ARBA" id="ARBA00038437"/>
    </source>
</evidence>
<keyword evidence="1 7" id="KW-0547">Nucleotide-binding</keyword>
<evidence type="ECO:0000256" key="2">
    <source>
        <dbReference type="ARBA" id="ARBA00022801"/>
    </source>
</evidence>
<dbReference type="AlphaFoldDB" id="A0A1M5RDL9"/>
<feature type="domain" description="Helicase ATP-binding" evidence="8">
    <location>
        <begin position="47"/>
        <end position="218"/>
    </location>
</feature>
<dbReference type="OrthoDB" id="9805696at2"/>
<dbReference type="Proteomes" id="UP000199758">
    <property type="component" value="Unassembled WGS sequence"/>
</dbReference>
<protein>
    <submittedName>
        <fullName evidence="11">ATP-independent RNA helicase DbpA</fullName>
    </submittedName>
</protein>
<dbReference type="PANTHER" id="PTHR47959">
    <property type="entry name" value="ATP-DEPENDENT RNA HELICASE RHLE-RELATED"/>
    <property type="match status" value="1"/>
</dbReference>
<accession>A0A1M5RDL9</accession>
<evidence type="ECO:0000256" key="7">
    <source>
        <dbReference type="RuleBase" id="RU000492"/>
    </source>
</evidence>
<evidence type="ECO:0000313" key="11">
    <source>
        <dbReference type="EMBL" id="SHH23893.1"/>
    </source>
</evidence>
<dbReference type="InterPro" id="IPR005580">
    <property type="entry name" value="DbpA/CsdA_RNA-bd_dom"/>
</dbReference>
<feature type="domain" description="Helicase C-terminal" evidence="9">
    <location>
        <begin position="241"/>
        <end position="388"/>
    </location>
</feature>
<dbReference type="Gene3D" id="3.30.70.330">
    <property type="match status" value="1"/>
</dbReference>
<proteinExistence type="inferred from homology"/>
<sequence>MESKPSDAVANPAVAAPFSSLPLRAELLQAVESLGFVEMTPIQAQSLPVLLAGRDVIGQARTGSGKTAAYGLGLLSRIDPALSSVQALVLCPTRELADQISKEIRRLARCLPNIKITQLSGGISQRPQLASLEHEPHIIVGMAGRVLEHLQQGTLKLDGLRVLVLDEADRMLDGDFEEASRAIVAHTPASRQTLFFSATYNEVVRDFSATLQRDPVEITVDTVTSPAQVEQQFYEVDALRRIDALAFVLSQRKPESALVFCHTRRDAQDVQQQLAKRGFAVLGLHGDIEQRERDEVLVRFHNGSCRVLVATDVAARGLDIPDLAAVISYELPADADAHTHRVGRTGRAGRSGLAVHLFTHRERARVTAIEENLGLKIDTKKLALPARFTDAPVPATRVTICIDGGRRDKLRPGDLLGALTGAAGLPSEAVGKISTFDTRTYVAIDKKVAALAIQRLRANKIKGKNFRVRPID</sequence>
<dbReference type="SMART" id="SM00487">
    <property type="entry name" value="DEXDc"/>
    <property type="match status" value="1"/>
</dbReference>
<dbReference type="GO" id="GO:0016787">
    <property type="term" value="F:hydrolase activity"/>
    <property type="evidence" value="ECO:0007669"/>
    <property type="project" value="UniProtKB-KW"/>
</dbReference>
<organism evidence="11 12">
    <name type="scientific">Hydrocarboniphaga daqingensis</name>
    <dbReference type="NCBI Taxonomy" id="490188"/>
    <lineage>
        <taxon>Bacteria</taxon>
        <taxon>Pseudomonadati</taxon>
        <taxon>Pseudomonadota</taxon>
        <taxon>Gammaproteobacteria</taxon>
        <taxon>Nevskiales</taxon>
        <taxon>Nevskiaceae</taxon>
        <taxon>Hydrocarboniphaga</taxon>
    </lineage>
</organism>
<evidence type="ECO:0000259" key="10">
    <source>
        <dbReference type="PROSITE" id="PS51195"/>
    </source>
</evidence>
<dbReference type="InterPro" id="IPR014014">
    <property type="entry name" value="RNA_helicase_DEAD_Q_motif"/>
</dbReference>
<gene>
    <name evidence="11" type="ORF">SAMN04488068_3024</name>
</gene>
<dbReference type="CDD" id="cd18787">
    <property type="entry name" value="SF2_C_DEAD"/>
    <property type="match status" value="1"/>
</dbReference>
<dbReference type="CDD" id="cd00268">
    <property type="entry name" value="DEADc"/>
    <property type="match status" value="1"/>
</dbReference>
<dbReference type="Pfam" id="PF00271">
    <property type="entry name" value="Helicase_C"/>
    <property type="match status" value="1"/>
</dbReference>